<keyword evidence="2" id="KW-1185">Reference proteome</keyword>
<reference evidence="1 2" key="1">
    <citation type="submission" date="2018-11" db="EMBL/GenBank/DDBJ databases">
        <title>Flavobacterium sp. nov., YIM 102701-2 draft genome.</title>
        <authorList>
            <person name="Li G."/>
            <person name="Jiang Y."/>
        </authorList>
    </citation>
    <scope>NUCLEOTIDE SEQUENCE [LARGE SCALE GENOMIC DNA]</scope>
    <source>
        <strain evidence="1 2">YIM 102701-2</strain>
    </source>
</reference>
<dbReference type="OrthoDB" id="9781481at2"/>
<organism evidence="1 2">
    <name type="scientific">Paenimyroides tangerinum</name>
    <dbReference type="NCBI Taxonomy" id="2488728"/>
    <lineage>
        <taxon>Bacteria</taxon>
        <taxon>Pseudomonadati</taxon>
        <taxon>Bacteroidota</taxon>
        <taxon>Flavobacteriia</taxon>
        <taxon>Flavobacteriales</taxon>
        <taxon>Flavobacteriaceae</taxon>
        <taxon>Paenimyroides</taxon>
    </lineage>
</organism>
<dbReference type="Proteomes" id="UP000275719">
    <property type="component" value="Unassembled WGS sequence"/>
</dbReference>
<dbReference type="EMBL" id="RQVQ01000067">
    <property type="protein sequence ID" value="RRJ86911.1"/>
    <property type="molecule type" value="Genomic_DNA"/>
</dbReference>
<dbReference type="RefSeq" id="WP_125020281.1">
    <property type="nucleotide sequence ID" value="NZ_RQVQ01000067.1"/>
</dbReference>
<comment type="caution">
    <text evidence="1">The sequence shown here is derived from an EMBL/GenBank/DDBJ whole genome shotgun (WGS) entry which is preliminary data.</text>
</comment>
<gene>
    <name evidence="1" type="ORF">EG240_15695</name>
</gene>
<name>A0A3P3VVT7_9FLAO</name>
<dbReference type="PANTHER" id="PTHR37291">
    <property type="entry name" value="5-METHYLCYTOSINE-SPECIFIC RESTRICTION ENZYME B"/>
    <property type="match status" value="1"/>
</dbReference>
<accession>A0A3P3VVT7</accession>
<protein>
    <submittedName>
        <fullName evidence="1">Uncharacterized protein</fullName>
    </submittedName>
</protein>
<dbReference type="AlphaFoldDB" id="A0A3P3VVT7"/>
<sequence length="128" mass="14951">MEGLQQGLYGFKAAEILETINKRIEKLLDRHHQIGHAYFIHKKENTIIDSFYKNIIPLLQEYFFGDYGRIGLVLGAGFVRKIEHDSVFANFEHIDYSQFEEKESYEIINHKGNAENFGNAIKLLMNKK</sequence>
<evidence type="ECO:0000313" key="1">
    <source>
        <dbReference type="EMBL" id="RRJ86911.1"/>
    </source>
</evidence>
<dbReference type="InterPro" id="IPR052934">
    <property type="entry name" value="Methyl-DNA_Rec/Restrict_Enz"/>
</dbReference>
<proteinExistence type="predicted"/>
<evidence type="ECO:0000313" key="2">
    <source>
        <dbReference type="Proteomes" id="UP000275719"/>
    </source>
</evidence>
<dbReference type="PANTHER" id="PTHR37291:SF1">
    <property type="entry name" value="TYPE IV METHYL-DIRECTED RESTRICTION ENZYME ECOKMCRB SUBUNIT"/>
    <property type="match status" value="1"/>
</dbReference>